<evidence type="ECO:0000256" key="1">
    <source>
        <dbReference type="ARBA" id="ARBA00004141"/>
    </source>
</evidence>
<feature type="transmembrane region" description="Helical" evidence="8">
    <location>
        <begin position="505"/>
        <end position="528"/>
    </location>
</feature>
<sequence length="953" mass="106872">MKGLVDLLYFVAVVGVSINGVVIEIVEVDADLVPVGCSLDVIVIVLLTESVFFAVPEILDMIVSVIVDLFIGLSDVERTHFFLVKMPSLYLERSLIIAFFIIFLLRNVNANNTATTVQLRKSVQFSYAGADLFLDLIRGNASQNEFVEILKVTTDSKNHEYPSIMLSPFFAYFPGYVGCLIFGVLFATLVPMVGIFFCCIRCCGRCGGRLAPMDRKADPYRRVCYTTTLALLVTIQLAAIVLCFINYQLFYESLTSKELSIGFAPQLELSSREFRYGITEVVNAAKNSSSVDLVAQKQRFDEVFDVGISDFQRDFVDNSSAAAVMKEKEALEQVVYRFATGSPDSNAMKDFIMLLEKTEAELPYIQKTISGILNTECTVDQLSACRELRFTTDNDLKVAYTLDEFQTKDVTAFLQILENAQDKVRELDEFNAPLLKMKENVKKAIQPILDDAWNDLSNSPKTREDLVKTLEAVADSMKSWLSQINEVFYNYTTSDKPLIEGGNEIILYSGFAFLCLPAFIILLFYLGLSFGVCGDRPHEEASFCNRGVGANFLLSGIVFTFLFSTLLMIVCTVIFLSAGLAQTEFCRYVTHRYPDGPAVLDDLLVSIRTFSTRNSTVDYVNVASARPFSTLLTRCANESLVDSLGDEVVGMMVPDNSINSFLESILKTFNEVDLISPLRKTAVDTLNKLTEVRDLQRYDFSQALQQTNERLTEILDFNAYITQLKNLKIENLKDPIASLQETVGLLSTRMDSGIRQLYADLHSIHGTYNQLAEELNSFSSELDRTVPTSIRTQIESMRPLFLKELRLAVIASWRDIPCTRLHSAATSVVNTGCHTLLDPPNGIWFGLGIFLVLCIPVLIFGVKSVNLYRKTEKYSPDYNQPDYISYHAFYMRPATSEGDTSSRKKRRPRKPKTSDRPHSKGDDGSGYGFSHRHGPASNSTYQTVSVYPYDAYE</sequence>
<proteinExistence type="inferred from homology"/>
<protein>
    <recommendedName>
        <fullName evidence="11">Prominin</fullName>
    </recommendedName>
</protein>
<feature type="compositionally biased region" description="Basic and acidic residues" evidence="7">
    <location>
        <begin position="912"/>
        <end position="923"/>
    </location>
</feature>
<evidence type="ECO:0000256" key="2">
    <source>
        <dbReference type="ARBA" id="ARBA00006058"/>
    </source>
</evidence>
<dbReference type="AlphaFoldDB" id="A0A3P7SJ47"/>
<evidence type="ECO:0000256" key="7">
    <source>
        <dbReference type="SAM" id="MobiDB-lite"/>
    </source>
</evidence>
<feature type="transmembrane region" description="Helical" evidence="8">
    <location>
        <begin position="843"/>
        <end position="862"/>
    </location>
</feature>
<reference evidence="9 10" key="1">
    <citation type="submission" date="2018-11" db="EMBL/GenBank/DDBJ databases">
        <authorList>
            <consortium name="Pathogen Informatics"/>
        </authorList>
    </citation>
    <scope>NUCLEOTIDE SEQUENCE [LARGE SCALE GENOMIC DNA]</scope>
</reference>
<dbReference type="GO" id="GO:0016020">
    <property type="term" value="C:membrane"/>
    <property type="evidence" value="ECO:0007669"/>
    <property type="project" value="UniProtKB-SubCell"/>
</dbReference>
<evidence type="ECO:0000256" key="4">
    <source>
        <dbReference type="ARBA" id="ARBA00022989"/>
    </source>
</evidence>
<evidence type="ECO:0000256" key="5">
    <source>
        <dbReference type="ARBA" id="ARBA00023136"/>
    </source>
</evidence>
<keyword evidence="5 8" id="KW-0472">Membrane</keyword>
<evidence type="ECO:0000313" key="10">
    <source>
        <dbReference type="Proteomes" id="UP000278807"/>
    </source>
</evidence>
<feature type="transmembrane region" description="Helical" evidence="8">
    <location>
        <begin position="175"/>
        <end position="202"/>
    </location>
</feature>
<dbReference type="PANTHER" id="PTHR22730">
    <property type="entry name" value="PROMININ PROM PROTEIN"/>
    <property type="match status" value="1"/>
</dbReference>
<keyword evidence="3 8" id="KW-0812">Transmembrane</keyword>
<dbReference type="InterPro" id="IPR008795">
    <property type="entry name" value="Prominin"/>
</dbReference>
<keyword evidence="6" id="KW-0325">Glycoprotein</keyword>
<evidence type="ECO:0000256" key="3">
    <source>
        <dbReference type="ARBA" id="ARBA00022692"/>
    </source>
</evidence>
<comment type="similarity">
    <text evidence="2">Belongs to the prominin family.</text>
</comment>
<feature type="transmembrane region" description="Helical" evidence="8">
    <location>
        <begin position="223"/>
        <end position="247"/>
    </location>
</feature>
<accession>A0A3P7SJ47</accession>
<organism evidence="9 10">
    <name type="scientific">Rodentolepis nana</name>
    <name type="common">Dwarf tapeworm</name>
    <name type="synonym">Hymenolepis nana</name>
    <dbReference type="NCBI Taxonomy" id="102285"/>
    <lineage>
        <taxon>Eukaryota</taxon>
        <taxon>Metazoa</taxon>
        <taxon>Spiralia</taxon>
        <taxon>Lophotrochozoa</taxon>
        <taxon>Platyhelminthes</taxon>
        <taxon>Cestoda</taxon>
        <taxon>Eucestoda</taxon>
        <taxon>Cyclophyllidea</taxon>
        <taxon>Hymenolepididae</taxon>
        <taxon>Rodentolepis</taxon>
    </lineage>
</organism>
<evidence type="ECO:0000256" key="8">
    <source>
        <dbReference type="SAM" id="Phobius"/>
    </source>
</evidence>
<feature type="region of interest" description="Disordered" evidence="7">
    <location>
        <begin position="895"/>
        <end position="941"/>
    </location>
</feature>
<dbReference type="Proteomes" id="UP000278807">
    <property type="component" value="Unassembled WGS sequence"/>
</dbReference>
<feature type="transmembrane region" description="Helical" evidence="8">
    <location>
        <begin position="7"/>
        <end position="26"/>
    </location>
</feature>
<keyword evidence="10" id="KW-1185">Reference proteome</keyword>
<name>A0A3P7SJ47_RODNA</name>
<evidence type="ECO:0000313" key="9">
    <source>
        <dbReference type="EMBL" id="VDO07681.1"/>
    </source>
</evidence>
<comment type="subcellular location">
    <subcellularLocation>
        <location evidence="1">Membrane</location>
        <topology evidence="1">Multi-pass membrane protein</topology>
    </subcellularLocation>
</comment>
<keyword evidence="4 8" id="KW-1133">Transmembrane helix</keyword>
<dbReference type="EMBL" id="UZAE01012983">
    <property type="protein sequence ID" value="VDO07681.1"/>
    <property type="molecule type" value="Genomic_DNA"/>
</dbReference>
<feature type="transmembrane region" description="Helical" evidence="8">
    <location>
        <begin position="549"/>
        <end position="576"/>
    </location>
</feature>
<gene>
    <name evidence="9" type="ORF">HNAJ_LOCUS10319</name>
</gene>
<feature type="transmembrane region" description="Helical" evidence="8">
    <location>
        <begin position="90"/>
        <end position="108"/>
    </location>
</feature>
<evidence type="ECO:0000256" key="6">
    <source>
        <dbReference type="ARBA" id="ARBA00023180"/>
    </source>
</evidence>
<dbReference type="PANTHER" id="PTHR22730:SF1">
    <property type="entry name" value="PROMININ-LIKE PROTEIN"/>
    <property type="match status" value="1"/>
</dbReference>
<dbReference type="Pfam" id="PF05478">
    <property type="entry name" value="Prominin"/>
    <property type="match status" value="1"/>
</dbReference>
<evidence type="ECO:0008006" key="11">
    <source>
        <dbReference type="Google" id="ProtNLM"/>
    </source>
</evidence>
<dbReference type="OrthoDB" id="6229420at2759"/>